<reference evidence="9" key="1">
    <citation type="submission" date="2023-07" db="EMBL/GenBank/DDBJ databases">
        <title>30 novel species of actinomycetes from the DSMZ collection.</title>
        <authorList>
            <person name="Nouioui I."/>
        </authorList>
    </citation>
    <scope>NUCLEOTIDE SEQUENCE [LARGE SCALE GENOMIC DNA]</scope>
    <source>
        <strain evidence="9">DSM 44399</strain>
    </source>
</reference>
<evidence type="ECO:0000313" key="8">
    <source>
        <dbReference type="EMBL" id="MDT0264570.1"/>
    </source>
</evidence>
<keyword evidence="8" id="KW-0067">ATP-binding</keyword>
<evidence type="ECO:0000313" key="9">
    <source>
        <dbReference type="Proteomes" id="UP001183176"/>
    </source>
</evidence>
<dbReference type="Proteomes" id="UP001183176">
    <property type="component" value="Unassembled WGS sequence"/>
</dbReference>
<dbReference type="InterPro" id="IPR003594">
    <property type="entry name" value="HATPase_dom"/>
</dbReference>
<evidence type="ECO:0000256" key="1">
    <source>
        <dbReference type="ARBA" id="ARBA00000085"/>
    </source>
</evidence>
<evidence type="ECO:0000256" key="6">
    <source>
        <dbReference type="ARBA" id="ARBA00023012"/>
    </source>
</evidence>
<dbReference type="RefSeq" id="WP_311425703.1">
    <property type="nucleotide sequence ID" value="NZ_JAVREH010000170.1"/>
</dbReference>
<dbReference type="InterPro" id="IPR036890">
    <property type="entry name" value="HATPase_C_sf"/>
</dbReference>
<dbReference type="SUPFAM" id="SSF47384">
    <property type="entry name" value="Homodimeric domain of signal transducing histidine kinase"/>
    <property type="match status" value="1"/>
</dbReference>
<dbReference type="InterPro" id="IPR052023">
    <property type="entry name" value="Histidine_kinase_KdpD"/>
</dbReference>
<dbReference type="PRINTS" id="PR00344">
    <property type="entry name" value="BCTRLSENSOR"/>
</dbReference>
<keyword evidence="6" id="KW-0902">Two-component regulatory system</keyword>
<comment type="catalytic activity">
    <reaction evidence="1">
        <text>ATP + protein L-histidine = ADP + protein N-phospho-L-histidine.</text>
        <dbReference type="EC" id="2.7.13.3"/>
    </reaction>
</comment>
<dbReference type="InterPro" id="IPR004358">
    <property type="entry name" value="Sig_transdc_His_kin-like_C"/>
</dbReference>
<comment type="caution">
    <text evidence="8">The sequence shown here is derived from an EMBL/GenBank/DDBJ whole genome shotgun (WGS) entry which is preliminary data.</text>
</comment>
<evidence type="ECO:0000256" key="3">
    <source>
        <dbReference type="ARBA" id="ARBA00012438"/>
    </source>
</evidence>
<organism evidence="8 9">
    <name type="scientific">Jatrophihabitans lederbergiae</name>
    <dbReference type="NCBI Taxonomy" id="3075547"/>
    <lineage>
        <taxon>Bacteria</taxon>
        <taxon>Bacillati</taxon>
        <taxon>Actinomycetota</taxon>
        <taxon>Actinomycetes</taxon>
        <taxon>Jatrophihabitantales</taxon>
        <taxon>Jatrophihabitantaceae</taxon>
        <taxon>Jatrophihabitans</taxon>
    </lineage>
</organism>
<dbReference type="GO" id="GO:0005524">
    <property type="term" value="F:ATP binding"/>
    <property type="evidence" value="ECO:0007669"/>
    <property type="project" value="UniProtKB-KW"/>
</dbReference>
<dbReference type="SMART" id="SM00387">
    <property type="entry name" value="HATPase_c"/>
    <property type="match status" value="1"/>
</dbReference>
<dbReference type="SMART" id="SM00388">
    <property type="entry name" value="HisKA"/>
    <property type="match status" value="1"/>
</dbReference>
<keyword evidence="8" id="KW-0547">Nucleotide-binding</keyword>
<dbReference type="InterPro" id="IPR003661">
    <property type="entry name" value="HisK_dim/P_dom"/>
</dbReference>
<dbReference type="Pfam" id="PF02518">
    <property type="entry name" value="HATPase_c"/>
    <property type="match status" value="1"/>
</dbReference>
<name>A0ABU2JHW1_9ACTN</name>
<dbReference type="InterPro" id="IPR036097">
    <property type="entry name" value="HisK_dim/P_sf"/>
</dbReference>
<dbReference type="CDD" id="cd00082">
    <property type="entry name" value="HisKA"/>
    <property type="match status" value="1"/>
</dbReference>
<dbReference type="Gene3D" id="3.30.565.10">
    <property type="entry name" value="Histidine kinase-like ATPase, C-terminal domain"/>
    <property type="match status" value="1"/>
</dbReference>
<dbReference type="EMBL" id="JAVREH010000170">
    <property type="protein sequence ID" value="MDT0264570.1"/>
    <property type="molecule type" value="Genomic_DNA"/>
</dbReference>
<proteinExistence type="predicted"/>
<evidence type="ECO:0000256" key="4">
    <source>
        <dbReference type="ARBA" id="ARBA00022553"/>
    </source>
</evidence>
<accession>A0ABU2JHW1</accession>
<dbReference type="PANTHER" id="PTHR45569:SF1">
    <property type="entry name" value="SENSOR PROTEIN KDPD"/>
    <property type="match status" value="1"/>
</dbReference>
<feature type="non-terminal residue" evidence="8">
    <location>
        <position position="1"/>
    </location>
</feature>
<dbReference type="SUPFAM" id="SSF55874">
    <property type="entry name" value="ATPase domain of HSP90 chaperone/DNA topoisomerase II/histidine kinase"/>
    <property type="match status" value="1"/>
</dbReference>
<evidence type="ECO:0000259" key="7">
    <source>
        <dbReference type="PROSITE" id="PS50109"/>
    </source>
</evidence>
<comment type="subcellular location">
    <subcellularLocation>
        <location evidence="2">Cell membrane</location>
    </subcellularLocation>
</comment>
<dbReference type="InterPro" id="IPR005467">
    <property type="entry name" value="His_kinase_dom"/>
</dbReference>
<sequence length="251" mass="26195">AAVPVAEADRMRTALLNALSHDLRTPIASAKAAVSSLRGRDVRWSEDDQQELLASADTALDKLTGLVTNLLDLSRLEAGVLPVAATEVALDDVVTRALNHITAGAQVQLDVPATLPEVLADAGLLERVVANLVENAIRYSPDDQPVRLSASTHGDTVELRIVDRGPGIPTRERNGVFAPFQRRDDHPAPNGAGVGLGLAIARGFTHAMQGTITLDDTPGGGLTAVIALPKAAGRTSITPTETAHILGKATT</sequence>
<keyword evidence="9" id="KW-1185">Reference proteome</keyword>
<protein>
    <recommendedName>
        <fullName evidence="3">histidine kinase</fullName>
        <ecNumber evidence="3">2.7.13.3</ecNumber>
    </recommendedName>
</protein>
<dbReference type="Pfam" id="PF00512">
    <property type="entry name" value="HisKA"/>
    <property type="match status" value="1"/>
</dbReference>
<keyword evidence="5" id="KW-0808">Transferase</keyword>
<dbReference type="Gene3D" id="1.10.287.130">
    <property type="match status" value="1"/>
</dbReference>
<evidence type="ECO:0000256" key="5">
    <source>
        <dbReference type="ARBA" id="ARBA00022777"/>
    </source>
</evidence>
<evidence type="ECO:0000256" key="2">
    <source>
        <dbReference type="ARBA" id="ARBA00004236"/>
    </source>
</evidence>
<dbReference type="EC" id="2.7.13.3" evidence="3"/>
<keyword evidence="4" id="KW-0597">Phosphoprotein</keyword>
<dbReference type="PROSITE" id="PS50109">
    <property type="entry name" value="HIS_KIN"/>
    <property type="match status" value="1"/>
</dbReference>
<gene>
    <name evidence="8" type="ORF">RM423_24795</name>
</gene>
<dbReference type="PANTHER" id="PTHR45569">
    <property type="entry name" value="SENSOR PROTEIN KDPD"/>
    <property type="match status" value="1"/>
</dbReference>
<dbReference type="CDD" id="cd00075">
    <property type="entry name" value="HATPase"/>
    <property type="match status" value="1"/>
</dbReference>
<feature type="domain" description="Histidine kinase" evidence="7">
    <location>
        <begin position="18"/>
        <end position="232"/>
    </location>
</feature>
<keyword evidence="5" id="KW-0418">Kinase</keyword>